<dbReference type="Gene3D" id="3.40.50.2030">
    <property type="match status" value="1"/>
</dbReference>
<dbReference type="InterPro" id="IPR041350">
    <property type="entry name" value="CODH_A_N"/>
</dbReference>
<dbReference type="KEGG" id="taz:TREAZ_1648"/>
<gene>
    <name evidence="9" type="ordered locus">TREAZ_1648</name>
</gene>
<evidence type="ECO:0000256" key="6">
    <source>
        <dbReference type="ARBA" id="ARBA00023014"/>
    </source>
</evidence>
<dbReference type="NCBIfam" id="NF007078">
    <property type="entry name" value="PRK09529.1"/>
    <property type="match status" value="1"/>
</dbReference>
<dbReference type="Pfam" id="PF18537">
    <property type="entry name" value="CODH_A_N"/>
    <property type="match status" value="1"/>
</dbReference>
<dbReference type="GO" id="GO:0043884">
    <property type="term" value="F:CO-methylating acetyl-CoA synthase activity"/>
    <property type="evidence" value="ECO:0007669"/>
    <property type="project" value="UniProtKB-EC"/>
</dbReference>
<dbReference type="GO" id="GO:0046872">
    <property type="term" value="F:metal ion binding"/>
    <property type="evidence" value="ECO:0007669"/>
    <property type="project" value="UniProtKB-KW"/>
</dbReference>
<dbReference type="OrthoDB" id="9759545at2"/>
<evidence type="ECO:0000256" key="2">
    <source>
        <dbReference type="ARBA" id="ARBA00022596"/>
    </source>
</evidence>
<keyword evidence="5" id="KW-0408">Iron</keyword>
<dbReference type="PANTHER" id="PTHR42281">
    <property type="match status" value="1"/>
</dbReference>
<dbReference type="InterPro" id="IPR038571">
    <property type="entry name" value="CO_DH/Ac-CoA_synth_bsu_3_sf"/>
</dbReference>
<dbReference type="GO" id="GO:0051536">
    <property type="term" value="F:iron-sulfur cluster binding"/>
    <property type="evidence" value="ECO:0007669"/>
    <property type="project" value="UniProtKB-KW"/>
</dbReference>
<evidence type="ECO:0000256" key="1">
    <source>
        <dbReference type="ARBA" id="ARBA00012244"/>
    </source>
</evidence>
<dbReference type="InterPro" id="IPR016099">
    <property type="entry name" value="Prismane-like_a/b-sand"/>
</dbReference>
<evidence type="ECO:0000313" key="9">
    <source>
        <dbReference type="EMBL" id="AEF81423.1"/>
    </source>
</evidence>
<dbReference type="Gene3D" id="3.40.1470.10">
    <property type="entry name" value="Bifunctional carbon monoxide dehydrogenase/acetyl-coa synthase(codh/acs), Chain M, domain 5"/>
    <property type="match status" value="1"/>
</dbReference>
<dbReference type="InterPro" id="IPR045822">
    <property type="entry name" value="ACS_CODH_B_C"/>
</dbReference>
<dbReference type="NCBIfam" id="TIGR00316">
    <property type="entry name" value="cdhC"/>
    <property type="match status" value="1"/>
</dbReference>
<dbReference type="RefSeq" id="WP_015710374.1">
    <property type="nucleotide sequence ID" value="NC_015577.1"/>
</dbReference>
<keyword evidence="9" id="KW-0012">Acyltransferase</keyword>
<dbReference type="GO" id="GO:0006084">
    <property type="term" value="P:acetyl-CoA metabolic process"/>
    <property type="evidence" value="ECO:0007669"/>
    <property type="project" value="InterPro"/>
</dbReference>
<dbReference type="InterPro" id="IPR004461">
    <property type="entry name" value="CO_DH/Ac-CoA_synth_bsu"/>
</dbReference>
<dbReference type="GO" id="GO:0043885">
    <property type="term" value="F:anaerobic carbon-monoxide dehydrogenase activity"/>
    <property type="evidence" value="ECO:0007669"/>
    <property type="project" value="InterPro"/>
</dbReference>
<evidence type="ECO:0000259" key="7">
    <source>
        <dbReference type="Pfam" id="PF18537"/>
    </source>
</evidence>
<dbReference type="Pfam" id="PF03598">
    <property type="entry name" value="CdhC"/>
    <property type="match status" value="1"/>
</dbReference>
<keyword evidence="6" id="KW-0411">Iron-sulfur</keyword>
<dbReference type="EMBL" id="CP001841">
    <property type="protein sequence ID" value="AEF81423.1"/>
    <property type="molecule type" value="Genomic_DNA"/>
</dbReference>
<proteinExistence type="predicted"/>
<dbReference type="NCBIfam" id="NF040764">
    <property type="entry name" value="CODH_ACS_al_bet"/>
    <property type="match status" value="1"/>
</dbReference>
<dbReference type="InParanoid" id="F5YDA9"/>
<keyword evidence="3 9" id="KW-0808">Transferase</keyword>
<name>F5YDA9_LEAAZ</name>
<dbReference type="Proteomes" id="UP000009222">
    <property type="component" value="Chromosome"/>
</dbReference>
<dbReference type="NCBIfam" id="NF003379">
    <property type="entry name" value="PRK04456.1"/>
    <property type="match status" value="1"/>
</dbReference>
<evidence type="ECO:0000313" key="10">
    <source>
        <dbReference type="Proteomes" id="UP000009222"/>
    </source>
</evidence>
<dbReference type="STRING" id="545695.TREAZ_1648"/>
<evidence type="ECO:0000259" key="8">
    <source>
        <dbReference type="Pfam" id="PF19436"/>
    </source>
</evidence>
<dbReference type="HOGENOM" id="CLU_378422_0_0_12"/>
<dbReference type="Gene3D" id="3.30.1650.10">
    <property type="entry name" value="Bifunctional carbon monoxide dehydrogenase/acetyl-coa synthase(codh/acs), Chain M, domain 3"/>
    <property type="match status" value="1"/>
</dbReference>
<reference evidence="9 10" key="2">
    <citation type="journal article" date="2011" name="ISME J.">
        <title>RNA-seq reveals cooperative metabolic interactions between two termite-gut spirochete species in co-culture.</title>
        <authorList>
            <person name="Rosenthal A.Z."/>
            <person name="Matson E.G."/>
            <person name="Eldar A."/>
            <person name="Leadbetter J.R."/>
        </authorList>
    </citation>
    <scope>NUCLEOTIDE SEQUENCE [LARGE SCALE GENOMIC DNA]</scope>
    <source>
        <strain evidence="10">ATCC BAA-888 / DSM 13862 / ZAS-9</strain>
    </source>
</reference>
<feature type="domain" description="Carbon monoxide dehydrogenase subunit alpha ,N-terminal" evidence="7">
    <location>
        <begin position="20"/>
        <end position="101"/>
    </location>
</feature>
<dbReference type="EC" id="2.3.1.169" evidence="1"/>
<dbReference type="InterPro" id="IPR011254">
    <property type="entry name" value="Prismane-like_sf"/>
</dbReference>
<organism evidence="9 10">
    <name type="scientific">Leadbettera azotonutricia (strain ATCC BAA-888 / DSM 13862 / ZAS-9)</name>
    <name type="common">Treponema azotonutricium</name>
    <dbReference type="NCBI Taxonomy" id="545695"/>
    <lineage>
        <taxon>Bacteria</taxon>
        <taxon>Pseudomonadati</taxon>
        <taxon>Spirochaetota</taxon>
        <taxon>Spirochaetia</taxon>
        <taxon>Spirochaetales</taxon>
        <taxon>Breznakiellaceae</taxon>
        <taxon>Leadbettera</taxon>
    </lineage>
</organism>
<dbReference type="Gene3D" id="3.40.970.20">
    <property type="entry name" value="Carbon monoxide dehydrogenase alpha subunit. Chain D, domain 4"/>
    <property type="match status" value="1"/>
</dbReference>
<keyword evidence="10" id="KW-1185">Reference proteome</keyword>
<reference evidence="10" key="1">
    <citation type="submission" date="2009-12" db="EMBL/GenBank/DDBJ databases">
        <title>Complete sequence of Treponema azotonutricium strain ZAS-9.</title>
        <authorList>
            <person name="Tetu S.G."/>
            <person name="Matson E."/>
            <person name="Ren Q."/>
            <person name="Seshadri R."/>
            <person name="Elbourne L."/>
            <person name="Hassan K.A."/>
            <person name="Durkin A."/>
            <person name="Radune D."/>
            <person name="Mohamoud Y."/>
            <person name="Shay R."/>
            <person name="Jin S."/>
            <person name="Zhang X."/>
            <person name="Lucey K."/>
            <person name="Ballor N.R."/>
            <person name="Ottesen E."/>
            <person name="Rosenthal R."/>
            <person name="Allen A."/>
            <person name="Leadbetter J.R."/>
            <person name="Paulsen I.T."/>
        </authorList>
    </citation>
    <scope>NUCLEOTIDE SEQUENCE [LARGE SCALE GENOMIC DNA]</scope>
    <source>
        <strain evidence="10">ATCC BAA-888 / DSM 13862 / ZAS-9</strain>
    </source>
</reference>
<evidence type="ECO:0000256" key="4">
    <source>
        <dbReference type="ARBA" id="ARBA00022723"/>
    </source>
</evidence>
<dbReference type="SUPFAM" id="SSF56821">
    <property type="entry name" value="Prismane protein-like"/>
    <property type="match status" value="1"/>
</dbReference>
<protein>
    <recommendedName>
        <fullName evidence="1">CO-methylating acetyl-CoA synthase</fullName>
        <ecNumber evidence="1">2.3.1.169</ecNumber>
    </recommendedName>
</protein>
<sequence>MKLLFDRAFDGVDEMYAMAEKTLNETIAELGEAAPMAMPNTGYYLANHLAYLGKKITTLGQFKETMPVIKEWITRGPRLDNVFKAGFGTFLAAEIIEACKYAKNPQPYGEEYHGHLSDAEARELGVPLVTGDLPGFVVIIGPAPSDEEAVELIKGYQSRAIFVFLIGGIIDQAKRMKVNMGFPVRVVAVGPDIWAVAHIISFVNRAAMIFGAVQPGDREELDDYTFHRIRAFVNAFDPVGDIVIGAGAGAIAMGFPVITNDTKDMWKVPKSLIIQENTKDFIETSLEARDIKLKITKIDIPVSFSTAFEGEIIRRADMQVDMDGSRLDCFELVRTKDSSEIEDHNIEIIGPDIDSVEVGSRFPIGYVVEVAGKNMQSDFEPVFERRFHNFINCAEGVMHTGQRDLIRIRVSKVAFDAGFRAKHIGEILYAKVKSEYDSVVDKCQVKIYTNPDDLKRLRAEANEIYNKRDDRLKSLTDETVPVFYNCILCQSFSPAHVCIVSPERLGLCGAVSWLDAKATNELDPNGPCQVVTKERVVDENLGIWEDVNENVQQASHGSLQQVTLYSIMQDPMTSCGCFECICGIEPMSNGVVIVNREHTGMTPLGMTFSEMASMTGGGVQTPGFMGHGKHFIASKKFMKADGGSRRIVWMPKALKDLVGSRLNKTVQELWGVEDFTEKVGDETVAEDVEGLATFLAEKGHPVLEMEPLL</sequence>
<keyword evidence="2" id="KW-0533">Nickel</keyword>
<dbReference type="AlphaFoldDB" id="F5YDA9"/>
<keyword evidence="4" id="KW-0479">Metal-binding</keyword>
<dbReference type="Gene3D" id="1.10.8.190">
    <property type="entry name" value="Carbon monoxide dehydrogenase alpha subunit. Chain M, domain 1"/>
    <property type="match status" value="1"/>
</dbReference>
<evidence type="ECO:0000256" key="3">
    <source>
        <dbReference type="ARBA" id="ARBA00022679"/>
    </source>
</evidence>
<dbReference type="eggNOG" id="COG1614">
    <property type="taxonomic scope" value="Bacteria"/>
</dbReference>
<dbReference type="PANTHER" id="PTHR42281:SF1">
    <property type="entry name" value="ACETYL-COA DECARBONYLASE_SYNTHASE COMPLEX SUBUNIT BETA 1"/>
    <property type="match status" value="1"/>
</dbReference>
<evidence type="ECO:0000256" key="5">
    <source>
        <dbReference type="ARBA" id="ARBA00023004"/>
    </source>
</evidence>
<accession>F5YDA9</accession>
<dbReference type="Pfam" id="PF19436">
    <property type="entry name" value="ACS_CODH_B_C"/>
    <property type="match status" value="1"/>
</dbReference>
<feature type="domain" description="CO dehydrogenase/acetyl-CoA synthase complex beta subunit C-terminal" evidence="8">
    <location>
        <begin position="465"/>
        <end position="709"/>
    </location>
</feature>